<evidence type="ECO:0000313" key="2">
    <source>
        <dbReference type="Proteomes" id="UP000674938"/>
    </source>
</evidence>
<evidence type="ECO:0000313" key="1">
    <source>
        <dbReference type="EMBL" id="MBP1040382.1"/>
    </source>
</evidence>
<sequence>MGNELEPVDLKNLETAQCSGSIIIVSEGKAYIKKLPQFGIVEIQTRDGKVVKGEDHTGWKLK</sequence>
<organism evidence="1 2">
    <name type="scientific">Vagococcus allomyrinae</name>
    <dbReference type="NCBI Taxonomy" id="2794353"/>
    <lineage>
        <taxon>Bacteria</taxon>
        <taxon>Bacillati</taxon>
        <taxon>Bacillota</taxon>
        <taxon>Bacilli</taxon>
        <taxon>Lactobacillales</taxon>
        <taxon>Enterococcaceae</taxon>
        <taxon>Vagococcus</taxon>
    </lineage>
</organism>
<dbReference type="AlphaFoldDB" id="A0A940P9F6"/>
<dbReference type="InterPro" id="IPR035530">
    <property type="entry name" value="PBSX_XtrA"/>
</dbReference>
<gene>
    <name evidence="1" type="ORF">I6N95_05075</name>
</gene>
<dbReference type="Pfam" id="PF17356">
    <property type="entry name" value="PBSX_XtrA"/>
    <property type="match status" value="1"/>
</dbReference>
<proteinExistence type="predicted"/>
<protein>
    <submittedName>
        <fullName evidence="1">Uncharacterized protein</fullName>
    </submittedName>
</protein>
<dbReference type="EMBL" id="JAEEGA010000002">
    <property type="protein sequence ID" value="MBP1040382.1"/>
    <property type="molecule type" value="Genomic_DNA"/>
</dbReference>
<dbReference type="Proteomes" id="UP000674938">
    <property type="component" value="Unassembled WGS sequence"/>
</dbReference>
<dbReference type="RefSeq" id="WP_209525273.1">
    <property type="nucleotide sequence ID" value="NZ_JAEEGA010000002.1"/>
</dbReference>
<keyword evidence="2" id="KW-1185">Reference proteome</keyword>
<name>A0A940P9F6_9ENTE</name>
<accession>A0A940P9F6</accession>
<comment type="caution">
    <text evidence="1">The sequence shown here is derived from an EMBL/GenBank/DDBJ whole genome shotgun (WGS) entry which is preliminary data.</text>
</comment>
<reference evidence="1" key="1">
    <citation type="submission" date="2020-12" db="EMBL/GenBank/DDBJ databases">
        <title>Vagococcus allomyrinae sp. nov. and Enterococcus lavae sp. nov., isolated from the larvae of Allomyrina dichotoma.</title>
        <authorList>
            <person name="Lee S.D."/>
        </authorList>
    </citation>
    <scope>NUCLEOTIDE SEQUENCE</scope>
    <source>
        <strain evidence="1">BWB3-3</strain>
    </source>
</reference>